<protein>
    <recommendedName>
        <fullName evidence="6">Glycolate oxidase iron-sulfur subunit</fullName>
        <ecNumber evidence="6">1.1.99.14</ecNumber>
    </recommendedName>
</protein>
<dbReference type="GO" id="GO:0046872">
    <property type="term" value="F:metal ion binding"/>
    <property type="evidence" value="ECO:0007669"/>
    <property type="project" value="UniProtKB-UniRule"/>
</dbReference>
<dbReference type="InterPro" id="IPR017896">
    <property type="entry name" value="4Fe4S_Fe-S-bd"/>
</dbReference>
<evidence type="ECO:0000259" key="7">
    <source>
        <dbReference type="PROSITE" id="PS51379"/>
    </source>
</evidence>
<evidence type="ECO:0000256" key="6">
    <source>
        <dbReference type="PIRNR" id="PIRNR000139"/>
    </source>
</evidence>
<keyword evidence="4 6" id="KW-0408">Iron</keyword>
<dbReference type="Pfam" id="PF02754">
    <property type="entry name" value="CCG"/>
    <property type="match status" value="2"/>
</dbReference>
<comment type="function">
    <text evidence="6">Component of a complex that catalyzes the oxidation of glycolate to glyoxylate.</text>
</comment>
<dbReference type="PIRSF" id="PIRSF000139">
    <property type="entry name" value="Glc_ox_4Fe-4S"/>
    <property type="match status" value="1"/>
</dbReference>
<keyword evidence="5 6" id="KW-0411">Iron-sulfur</keyword>
<dbReference type="PANTHER" id="PTHR32479:SF17">
    <property type="entry name" value="GLYCOLATE OXIDASE IRON-SULFUR SUBUNIT"/>
    <property type="match status" value="1"/>
</dbReference>
<evidence type="ECO:0000313" key="9">
    <source>
        <dbReference type="Proteomes" id="UP000316095"/>
    </source>
</evidence>
<dbReference type="Gene3D" id="1.10.1060.10">
    <property type="entry name" value="Alpha-helical ferredoxin"/>
    <property type="match status" value="1"/>
</dbReference>
<evidence type="ECO:0000256" key="1">
    <source>
        <dbReference type="ARBA" id="ARBA00022485"/>
    </source>
</evidence>
<dbReference type="Pfam" id="PF13183">
    <property type="entry name" value="Fer4_8"/>
    <property type="match status" value="1"/>
</dbReference>
<keyword evidence="6" id="KW-0813">Transport</keyword>
<dbReference type="AlphaFoldDB" id="A0A5C5XJH6"/>
<dbReference type="InterPro" id="IPR004017">
    <property type="entry name" value="Cys_rich_dom"/>
</dbReference>
<dbReference type="RefSeq" id="WP_146504608.1">
    <property type="nucleotide sequence ID" value="NZ_SJPG01000001.1"/>
</dbReference>
<dbReference type="GO" id="GO:0019154">
    <property type="term" value="F:glycolate dehydrogenase activity"/>
    <property type="evidence" value="ECO:0007669"/>
    <property type="project" value="UniProtKB-EC"/>
</dbReference>
<reference evidence="8 9" key="1">
    <citation type="submission" date="2019-02" db="EMBL/GenBank/DDBJ databases">
        <title>Deep-cultivation of Planctomycetes and their phenomic and genomic characterization uncovers novel biology.</title>
        <authorList>
            <person name="Wiegand S."/>
            <person name="Jogler M."/>
            <person name="Boedeker C."/>
            <person name="Pinto D."/>
            <person name="Vollmers J."/>
            <person name="Rivas-Marin E."/>
            <person name="Kohn T."/>
            <person name="Peeters S.H."/>
            <person name="Heuer A."/>
            <person name="Rast P."/>
            <person name="Oberbeckmann S."/>
            <person name="Bunk B."/>
            <person name="Jeske O."/>
            <person name="Meyerdierks A."/>
            <person name="Storesund J.E."/>
            <person name="Kallscheuer N."/>
            <person name="Luecker S."/>
            <person name="Lage O.M."/>
            <person name="Pohl T."/>
            <person name="Merkel B.J."/>
            <person name="Hornburger P."/>
            <person name="Mueller R.-W."/>
            <person name="Bruemmer F."/>
            <person name="Labrenz M."/>
            <person name="Spormann A.M."/>
            <person name="Op Den Camp H."/>
            <person name="Overmann J."/>
            <person name="Amann R."/>
            <person name="Jetten M.S.M."/>
            <person name="Mascher T."/>
            <person name="Medema M.H."/>
            <person name="Devos D.P."/>
            <person name="Kaster A.-K."/>
            <person name="Ovreas L."/>
            <person name="Rohde M."/>
            <person name="Galperin M.Y."/>
            <person name="Jogler C."/>
        </authorList>
    </citation>
    <scope>NUCLEOTIDE SEQUENCE [LARGE SCALE GENOMIC DNA]</scope>
    <source>
        <strain evidence="8 9">Pan54</strain>
    </source>
</reference>
<dbReference type="PANTHER" id="PTHR32479">
    <property type="entry name" value="GLYCOLATE OXIDASE IRON-SULFUR SUBUNIT"/>
    <property type="match status" value="1"/>
</dbReference>
<sequence>MTSTSSNPDPTTPQFAGYVSHEDLLTCIHCGLCTSSCPTYLETGNENDGPRGRIHLMRGIEEQRIELTEKARRHLDLCLDCRSCETACPSGVQYGQLIESFRNSDHQKQLANDPDHKESWFDKYILRDLFTNRHRLERILWPTRLMQWLKLDRVIDATGIVKLLPTPLQRMHRMLPKLKPYESPLPERIDAHERPARRKVGLFLGCVADGMFRSLHWATVRVLQEAGCDVIVPHAQSCCGAMDYHSGHTDVALQRARTNIEAFKTAGVEVILVNVAGCGAMLKEYGHLTQYSAGDADDLNQFAGQIRDINEFLSELNIEPPGGPLPVRAVYQDACHLRHAQQIESQPRELLRKIPGLEIVSIPEANICCGAAGSYNLVEPDMSDRLGNRKLDHILEQNPDVIVSANVGCSLQLQALLKQRKLKIPVLHPVELIDASQRKLSLEELKQ</sequence>
<evidence type="ECO:0000313" key="8">
    <source>
        <dbReference type="EMBL" id="TWT62789.1"/>
    </source>
</evidence>
<dbReference type="InterPro" id="IPR009051">
    <property type="entry name" value="Helical_ferredxn"/>
</dbReference>
<keyword evidence="6" id="KW-0249">Electron transport</keyword>
<keyword evidence="2 6" id="KW-0479">Metal-binding</keyword>
<evidence type="ECO:0000256" key="2">
    <source>
        <dbReference type="ARBA" id="ARBA00022723"/>
    </source>
</evidence>
<dbReference type="PROSITE" id="PS00198">
    <property type="entry name" value="4FE4S_FER_1"/>
    <property type="match status" value="1"/>
</dbReference>
<feature type="domain" description="4Fe-4S ferredoxin-type" evidence="7">
    <location>
        <begin position="17"/>
        <end position="46"/>
    </location>
</feature>
<dbReference type="InterPro" id="IPR012257">
    <property type="entry name" value="Glc_ox_4Fe-4S"/>
</dbReference>
<keyword evidence="9" id="KW-1185">Reference proteome</keyword>
<comment type="catalytic activity">
    <reaction evidence="6">
        <text>glycolate + A = glyoxylate + AH2</text>
        <dbReference type="Rhea" id="RHEA:21264"/>
        <dbReference type="ChEBI" id="CHEBI:13193"/>
        <dbReference type="ChEBI" id="CHEBI:17499"/>
        <dbReference type="ChEBI" id="CHEBI:29805"/>
        <dbReference type="ChEBI" id="CHEBI:36655"/>
        <dbReference type="EC" id="1.1.99.14"/>
    </reaction>
</comment>
<evidence type="ECO:0000256" key="4">
    <source>
        <dbReference type="ARBA" id="ARBA00023004"/>
    </source>
</evidence>
<dbReference type="PROSITE" id="PS51379">
    <property type="entry name" value="4FE4S_FER_2"/>
    <property type="match status" value="2"/>
</dbReference>
<dbReference type="EC" id="1.1.99.14" evidence="6"/>
<keyword evidence="1 6" id="KW-0004">4Fe-4S</keyword>
<accession>A0A5C5XJH6</accession>
<proteinExistence type="predicted"/>
<dbReference type="Proteomes" id="UP000316095">
    <property type="component" value="Unassembled WGS sequence"/>
</dbReference>
<dbReference type="SUPFAM" id="SSF46548">
    <property type="entry name" value="alpha-helical ferredoxin"/>
    <property type="match status" value="1"/>
</dbReference>
<organism evidence="8 9">
    <name type="scientific">Rubinisphaera italica</name>
    <dbReference type="NCBI Taxonomy" id="2527969"/>
    <lineage>
        <taxon>Bacteria</taxon>
        <taxon>Pseudomonadati</taxon>
        <taxon>Planctomycetota</taxon>
        <taxon>Planctomycetia</taxon>
        <taxon>Planctomycetales</taxon>
        <taxon>Planctomycetaceae</taxon>
        <taxon>Rubinisphaera</taxon>
    </lineage>
</organism>
<dbReference type="GO" id="GO:0051539">
    <property type="term" value="F:4 iron, 4 sulfur cluster binding"/>
    <property type="evidence" value="ECO:0007669"/>
    <property type="project" value="UniProtKB-UniRule"/>
</dbReference>
<evidence type="ECO:0000256" key="3">
    <source>
        <dbReference type="ARBA" id="ARBA00022737"/>
    </source>
</evidence>
<comment type="catalytic activity">
    <reaction evidence="6">
        <text>(R)-lactate + A = pyruvate + AH2</text>
        <dbReference type="Rhea" id="RHEA:15089"/>
        <dbReference type="ChEBI" id="CHEBI:13193"/>
        <dbReference type="ChEBI" id="CHEBI:15361"/>
        <dbReference type="ChEBI" id="CHEBI:16004"/>
        <dbReference type="ChEBI" id="CHEBI:17499"/>
    </reaction>
</comment>
<feature type="domain" description="4Fe-4S ferredoxin-type" evidence="7">
    <location>
        <begin position="69"/>
        <end position="92"/>
    </location>
</feature>
<dbReference type="OrthoDB" id="9770306at2"/>
<keyword evidence="3" id="KW-0677">Repeat</keyword>
<dbReference type="InterPro" id="IPR017900">
    <property type="entry name" value="4Fe4S_Fe_S_CS"/>
</dbReference>
<dbReference type="EMBL" id="SJPG01000001">
    <property type="protein sequence ID" value="TWT62789.1"/>
    <property type="molecule type" value="Genomic_DNA"/>
</dbReference>
<evidence type="ECO:0000256" key="5">
    <source>
        <dbReference type="ARBA" id="ARBA00023014"/>
    </source>
</evidence>
<comment type="cofactor">
    <cofactor evidence="6">
        <name>[4Fe-4S] cluster</name>
        <dbReference type="ChEBI" id="CHEBI:49883"/>
    </cofactor>
    <text evidence="6">Binds 2 [4Fe-4S] clusters.</text>
</comment>
<name>A0A5C5XJH6_9PLAN</name>
<comment type="caution">
    <text evidence="8">The sequence shown here is derived from an EMBL/GenBank/DDBJ whole genome shotgun (WGS) entry which is preliminary data.</text>
</comment>
<gene>
    <name evidence="8" type="primary">lutA_2</name>
    <name evidence="8" type="ORF">Pan54_35340</name>
</gene>